<feature type="compositionally biased region" description="Basic and acidic residues" evidence="3">
    <location>
        <begin position="57"/>
        <end position="66"/>
    </location>
</feature>
<evidence type="ECO:0000313" key="4">
    <source>
        <dbReference type="EMBL" id="KIM33778.1"/>
    </source>
</evidence>
<comment type="subcellular location">
    <subcellularLocation>
        <location evidence="1">Mitochondrion</location>
    </subcellularLocation>
</comment>
<dbReference type="EMBL" id="KN824277">
    <property type="protein sequence ID" value="KIM33778.1"/>
    <property type="molecule type" value="Genomic_DNA"/>
</dbReference>
<dbReference type="Proteomes" id="UP000054097">
    <property type="component" value="Unassembled WGS sequence"/>
</dbReference>
<dbReference type="HOGENOM" id="CLU_074378_1_0_1"/>
<evidence type="ECO:0000256" key="2">
    <source>
        <dbReference type="ARBA" id="ARBA00023128"/>
    </source>
</evidence>
<dbReference type="Pfam" id="PF10356">
    <property type="entry name" value="RRG7"/>
    <property type="match status" value="1"/>
</dbReference>
<evidence type="ECO:0008006" key="6">
    <source>
        <dbReference type="Google" id="ProtNLM"/>
    </source>
</evidence>
<accession>A0A0C2X6R1</accession>
<reference evidence="4 5" key="1">
    <citation type="submission" date="2014-04" db="EMBL/GenBank/DDBJ databases">
        <authorList>
            <consortium name="DOE Joint Genome Institute"/>
            <person name="Kuo A."/>
            <person name="Zuccaro A."/>
            <person name="Kohler A."/>
            <person name="Nagy L.G."/>
            <person name="Floudas D."/>
            <person name="Copeland A."/>
            <person name="Barry K.W."/>
            <person name="Cichocki N."/>
            <person name="Veneault-Fourrey C."/>
            <person name="LaButti K."/>
            <person name="Lindquist E.A."/>
            <person name="Lipzen A."/>
            <person name="Lundell T."/>
            <person name="Morin E."/>
            <person name="Murat C."/>
            <person name="Sun H."/>
            <person name="Tunlid A."/>
            <person name="Henrissat B."/>
            <person name="Grigoriev I.V."/>
            <person name="Hibbett D.S."/>
            <person name="Martin F."/>
            <person name="Nordberg H.P."/>
            <person name="Cantor M.N."/>
            <person name="Hua S.X."/>
        </authorList>
    </citation>
    <scope>NUCLEOTIDE SEQUENCE [LARGE SCALE GENOMIC DNA]</scope>
    <source>
        <strain evidence="4 5">MAFF 305830</strain>
    </source>
</reference>
<evidence type="ECO:0000256" key="1">
    <source>
        <dbReference type="ARBA" id="ARBA00004173"/>
    </source>
</evidence>
<dbReference type="GO" id="GO:0005739">
    <property type="term" value="C:mitochondrion"/>
    <property type="evidence" value="ECO:0007669"/>
    <property type="project" value="UniProtKB-SubCell"/>
</dbReference>
<sequence length="304" mass="33048">MSKLSLTTSARLCRSYATGGKPAKKPPSKTKTKSVKAPVEKKIKSKVKQVSTSASKDSPDSTETVKRLGRKTTLEVGTAFELRSLQLLQENFSMTLNRVAGRGDGGIDLAGWWWLPRLSGLPQVSNVTLKDGLNGTGHSEVKTRIRVLAQCKAEKIKLGPNYVREMEGVLHRTLHTGMVEPDPAVNEGDTRDSSDGDVPLRPIPTVAMIISQSRFTNGAVMRAMSSPIPFMLLHLPPQSTTGNMAEAGETTDGDEGFPSLQWNPALGSAKGLLRGHLEVRWQREVGAGSPRLWWRGQPLANHVP</sequence>
<protein>
    <recommendedName>
        <fullName evidence="6">Required for respiratory growth protein 7, mitochondrial</fullName>
    </recommendedName>
</protein>
<dbReference type="InterPro" id="IPR018828">
    <property type="entry name" value="RRG7"/>
</dbReference>
<keyword evidence="2" id="KW-0496">Mitochondrion</keyword>
<evidence type="ECO:0000256" key="3">
    <source>
        <dbReference type="SAM" id="MobiDB-lite"/>
    </source>
</evidence>
<dbReference type="PANTHER" id="PTHR28133">
    <property type="entry name" value="REQUIRED FOR RESPIRATORY GROWTH PROTEIN 7, MITOCHONDRIAL"/>
    <property type="match status" value="1"/>
</dbReference>
<feature type="region of interest" description="Disordered" evidence="3">
    <location>
        <begin position="15"/>
        <end position="66"/>
    </location>
</feature>
<proteinExistence type="predicted"/>
<dbReference type="AlphaFoldDB" id="A0A0C2X6R1"/>
<organism evidence="4 5">
    <name type="scientific">Serendipita vermifera MAFF 305830</name>
    <dbReference type="NCBI Taxonomy" id="933852"/>
    <lineage>
        <taxon>Eukaryota</taxon>
        <taxon>Fungi</taxon>
        <taxon>Dikarya</taxon>
        <taxon>Basidiomycota</taxon>
        <taxon>Agaricomycotina</taxon>
        <taxon>Agaricomycetes</taxon>
        <taxon>Sebacinales</taxon>
        <taxon>Serendipitaceae</taxon>
        <taxon>Serendipita</taxon>
    </lineage>
</organism>
<feature type="compositionally biased region" description="Basic residues" evidence="3">
    <location>
        <begin position="22"/>
        <end position="34"/>
    </location>
</feature>
<name>A0A0C2X6R1_SERVB</name>
<gene>
    <name evidence="4" type="ORF">M408DRAFT_325381</name>
</gene>
<reference evidence="5" key="2">
    <citation type="submission" date="2015-01" db="EMBL/GenBank/DDBJ databases">
        <title>Evolutionary Origins and Diversification of the Mycorrhizal Mutualists.</title>
        <authorList>
            <consortium name="DOE Joint Genome Institute"/>
            <consortium name="Mycorrhizal Genomics Consortium"/>
            <person name="Kohler A."/>
            <person name="Kuo A."/>
            <person name="Nagy L.G."/>
            <person name="Floudas D."/>
            <person name="Copeland A."/>
            <person name="Barry K.W."/>
            <person name="Cichocki N."/>
            <person name="Veneault-Fourrey C."/>
            <person name="LaButti K."/>
            <person name="Lindquist E.A."/>
            <person name="Lipzen A."/>
            <person name="Lundell T."/>
            <person name="Morin E."/>
            <person name="Murat C."/>
            <person name="Riley R."/>
            <person name="Ohm R."/>
            <person name="Sun H."/>
            <person name="Tunlid A."/>
            <person name="Henrissat B."/>
            <person name="Grigoriev I.V."/>
            <person name="Hibbett D.S."/>
            <person name="Martin F."/>
        </authorList>
    </citation>
    <scope>NUCLEOTIDE SEQUENCE [LARGE SCALE GENOMIC DNA]</scope>
    <source>
        <strain evidence="5">MAFF 305830</strain>
    </source>
</reference>
<keyword evidence="5" id="KW-1185">Reference proteome</keyword>
<feature type="region of interest" description="Disordered" evidence="3">
    <location>
        <begin position="179"/>
        <end position="198"/>
    </location>
</feature>
<dbReference type="PANTHER" id="PTHR28133:SF1">
    <property type="entry name" value="REQUIRED FOR RESPIRATORY GROWTH PROTEIN 7, MITOCHONDRIAL"/>
    <property type="match status" value="1"/>
</dbReference>
<dbReference type="OrthoDB" id="20734at2759"/>
<evidence type="ECO:0000313" key="5">
    <source>
        <dbReference type="Proteomes" id="UP000054097"/>
    </source>
</evidence>